<gene>
    <name evidence="12" type="ORF">WMY93_008893</name>
</gene>
<accession>A0AAW0PA80</accession>
<dbReference type="GO" id="GO:0016787">
    <property type="term" value="F:hydrolase activity"/>
    <property type="evidence" value="ECO:0007669"/>
    <property type="project" value="UniProtKB-KW"/>
</dbReference>
<dbReference type="InterPro" id="IPR001878">
    <property type="entry name" value="Znf_CCHC"/>
</dbReference>
<evidence type="ECO:0000256" key="6">
    <source>
        <dbReference type="ARBA" id="ARBA00022918"/>
    </source>
</evidence>
<dbReference type="AlphaFoldDB" id="A0AAW0PA80"/>
<keyword evidence="8" id="KW-0479">Metal-binding</keyword>
<feature type="region of interest" description="Disordered" evidence="9">
    <location>
        <begin position="698"/>
        <end position="724"/>
    </location>
</feature>
<dbReference type="Gene3D" id="3.30.420.10">
    <property type="entry name" value="Ribonuclease H-like superfamily/Ribonuclease H"/>
    <property type="match status" value="1"/>
</dbReference>
<evidence type="ECO:0000256" key="3">
    <source>
        <dbReference type="ARBA" id="ARBA00022722"/>
    </source>
</evidence>
<dbReference type="PROSITE" id="PS50994">
    <property type="entry name" value="INTEGRASE"/>
    <property type="match status" value="1"/>
</dbReference>
<dbReference type="Gene3D" id="3.10.20.370">
    <property type="match status" value="1"/>
</dbReference>
<dbReference type="FunFam" id="3.30.420.10:FF:000032">
    <property type="entry name" value="Retrovirus-related Pol polyprotein from transposon 297-like Protein"/>
    <property type="match status" value="1"/>
</dbReference>
<dbReference type="GO" id="GO:0004519">
    <property type="term" value="F:endonuclease activity"/>
    <property type="evidence" value="ECO:0007669"/>
    <property type="project" value="UniProtKB-KW"/>
</dbReference>
<dbReference type="InterPro" id="IPR036875">
    <property type="entry name" value="Znf_CCHC_sf"/>
</dbReference>
<sequence>MGEERLKACHWLELKAANGLAIPYIGYFELDVAICGKYVSGIGEFHRPKIDASHSGLGAVLSQEQGGQVRPVAYASRGLRPTERNMSNYSSMKLELLALKWAMADKFRDYLLGHRCVVFTDNNPLSYLKTAKLGALEQRWAAQLASFDFELRYRSVFAQSHPPKSIVVTQAAVSALSGHSPDDIRALQDADAVIQEVCSPWRQGHYPSFEERRRLSPSAQVLLRQWNRLVEQDEVLYRKVYRPDGGEPVLQLLLPVALIEEVLTLLHQEHGHQGVERTLSLLQSRCYWPGMAKAVRQWCAHCERCQVAKDSRPPARTFMGHLLASRPNEILALDFTLLETAPNGLENVLVLTDVFSKYTLAFPTWDQKAATVAQVLVSEWFSKFGVPARIHSDQGRSFESSLMQQLCKLYGIAKSRTTPYHPAGNGQCERFNRTLHNLLRAFPVSRKRDWPSCLPQVLFAYNTTQHQSTGETPFFLMFGQEPRLPVDFLLGRVEEPIRGEVHDWILEHQTRLRFAFEGAEERLRAAANSRKARHDKGVREELLKEGQLVLVRNTGVRGRTKTQDCWLSEPHVILKAPKGSGPVYTIAPQSDQTKTKQVHRSLLKAFIGGCVPEVDQGGSSPAFGHRHRLSESSGEVDLFFVESERPHMLEPVPVAQQVHCLLQLFLELQGKGHLHLMDDQVRQLQELVAELKADNERLRSQPVADASAGPSNSSATNSSQQGNQRVDHLVFVPRDRKCPMFRGRLGLGLGEWLEEAEACMRSRHLAAADKAFFLFDHLEGEAREEIKYRSEQERRDPDKIISILQELYGCTESYVALQEAFFSRRQQEGETLLEYSLALMSLMEKVKSRAPNDIPNSEELLRDQFVEHVLDGALRRELKQYVRQNAEATLRDVRGEAIRWEREGLPAGVRGRSNSVPSAFGIQYAVRGGYQQSGQNLQASEVSELKELLRRQQEQLDKLTQSFARLQTPYQRGRSPRPGPIICLRCQKPGHIARECDGERVQLQPSSRAHSQARQHSEN</sequence>
<organism evidence="12 13">
    <name type="scientific">Mugilogobius chulae</name>
    <name type="common">yellowstripe goby</name>
    <dbReference type="NCBI Taxonomy" id="88201"/>
    <lineage>
        <taxon>Eukaryota</taxon>
        <taxon>Metazoa</taxon>
        <taxon>Chordata</taxon>
        <taxon>Craniata</taxon>
        <taxon>Vertebrata</taxon>
        <taxon>Euteleostomi</taxon>
        <taxon>Actinopterygii</taxon>
        <taxon>Neopterygii</taxon>
        <taxon>Teleostei</taxon>
        <taxon>Neoteleostei</taxon>
        <taxon>Acanthomorphata</taxon>
        <taxon>Gobiaria</taxon>
        <taxon>Gobiiformes</taxon>
        <taxon>Gobioidei</taxon>
        <taxon>Gobiidae</taxon>
        <taxon>Gobionellinae</taxon>
        <taxon>Mugilogobius</taxon>
    </lineage>
</organism>
<keyword evidence="1" id="KW-0808">Transferase</keyword>
<evidence type="ECO:0000259" key="11">
    <source>
        <dbReference type="PROSITE" id="PS50994"/>
    </source>
</evidence>
<dbReference type="Gene3D" id="1.10.340.70">
    <property type="match status" value="1"/>
</dbReference>
<dbReference type="InterPro" id="IPR036397">
    <property type="entry name" value="RNaseH_sf"/>
</dbReference>
<protein>
    <recommendedName>
        <fullName evidence="7">Gypsy retrotransposon integrase-like protein 1</fullName>
    </recommendedName>
</protein>
<dbReference type="GO" id="GO:0003676">
    <property type="term" value="F:nucleic acid binding"/>
    <property type="evidence" value="ECO:0007669"/>
    <property type="project" value="InterPro"/>
</dbReference>
<dbReference type="Pfam" id="PF17921">
    <property type="entry name" value="Integrase_H2C2"/>
    <property type="match status" value="1"/>
</dbReference>
<keyword evidence="13" id="KW-1185">Reference proteome</keyword>
<dbReference type="PROSITE" id="PS50158">
    <property type="entry name" value="ZF_CCHC"/>
    <property type="match status" value="1"/>
</dbReference>
<dbReference type="FunFam" id="3.10.20.370:FF:000001">
    <property type="entry name" value="Retrovirus-related Pol polyprotein from transposon 17.6-like protein"/>
    <property type="match status" value="1"/>
</dbReference>
<dbReference type="InterPro" id="IPR043502">
    <property type="entry name" value="DNA/RNA_pol_sf"/>
</dbReference>
<dbReference type="Proteomes" id="UP001460270">
    <property type="component" value="Unassembled WGS sequence"/>
</dbReference>
<keyword evidence="5" id="KW-0378">Hydrolase</keyword>
<keyword evidence="4" id="KW-0255">Endonuclease</keyword>
<feature type="compositionally biased region" description="Polar residues" evidence="9">
    <location>
        <begin position="1003"/>
        <end position="1019"/>
    </location>
</feature>
<dbReference type="CDD" id="cd09274">
    <property type="entry name" value="RNase_HI_RT_Ty3"/>
    <property type="match status" value="1"/>
</dbReference>
<feature type="domain" description="Integrase catalytic" evidence="11">
    <location>
        <begin position="323"/>
        <end position="481"/>
    </location>
</feature>
<evidence type="ECO:0000256" key="1">
    <source>
        <dbReference type="ARBA" id="ARBA00022679"/>
    </source>
</evidence>
<dbReference type="SMART" id="SM00343">
    <property type="entry name" value="ZnF_C2HC"/>
    <property type="match status" value="1"/>
</dbReference>
<dbReference type="GO" id="GO:0003964">
    <property type="term" value="F:RNA-directed DNA polymerase activity"/>
    <property type="evidence" value="ECO:0007669"/>
    <property type="project" value="UniProtKB-KW"/>
</dbReference>
<name>A0AAW0PA80_9GOBI</name>
<comment type="caution">
    <text evidence="12">The sequence shown here is derived from an EMBL/GenBank/DDBJ whole genome shotgun (WGS) entry which is preliminary data.</text>
</comment>
<dbReference type="InterPro" id="IPR048270">
    <property type="entry name" value="PNMA_C"/>
</dbReference>
<dbReference type="FunFam" id="1.10.340.70:FF:000001">
    <property type="entry name" value="Retrovirus-related Pol polyprotein from transposon gypsy-like Protein"/>
    <property type="match status" value="1"/>
</dbReference>
<feature type="region of interest" description="Disordered" evidence="9">
    <location>
        <begin position="1000"/>
        <end position="1019"/>
    </location>
</feature>
<evidence type="ECO:0000256" key="8">
    <source>
        <dbReference type="PROSITE-ProRule" id="PRU00047"/>
    </source>
</evidence>
<evidence type="ECO:0000259" key="10">
    <source>
        <dbReference type="PROSITE" id="PS50158"/>
    </source>
</evidence>
<keyword evidence="8" id="KW-0862">Zinc</keyword>
<keyword evidence="8" id="KW-0863">Zinc-finger</keyword>
<dbReference type="GO" id="GO:0008270">
    <property type="term" value="F:zinc ion binding"/>
    <property type="evidence" value="ECO:0007669"/>
    <property type="project" value="UniProtKB-KW"/>
</dbReference>
<dbReference type="InterPro" id="IPR041588">
    <property type="entry name" value="Integrase_H2C2"/>
</dbReference>
<dbReference type="InterPro" id="IPR041373">
    <property type="entry name" value="RT_RNaseH"/>
</dbReference>
<evidence type="ECO:0000313" key="13">
    <source>
        <dbReference type="Proteomes" id="UP001460270"/>
    </source>
</evidence>
<dbReference type="PANTHER" id="PTHR37984:SF15">
    <property type="entry name" value="INTEGRASE CATALYTIC DOMAIN-CONTAINING PROTEIN"/>
    <property type="match status" value="1"/>
</dbReference>
<evidence type="ECO:0000256" key="9">
    <source>
        <dbReference type="SAM" id="MobiDB-lite"/>
    </source>
</evidence>
<dbReference type="InterPro" id="IPR012337">
    <property type="entry name" value="RNaseH-like_sf"/>
</dbReference>
<dbReference type="EMBL" id="JBBPFD010000006">
    <property type="protein sequence ID" value="KAK7921991.1"/>
    <property type="molecule type" value="Genomic_DNA"/>
</dbReference>
<dbReference type="InterPro" id="IPR001584">
    <property type="entry name" value="Integrase_cat-core"/>
</dbReference>
<reference evidence="13" key="1">
    <citation type="submission" date="2024-04" db="EMBL/GenBank/DDBJ databases">
        <title>Salinicola lusitanus LLJ914,a marine bacterium isolated from the Okinawa Trough.</title>
        <authorList>
            <person name="Li J."/>
        </authorList>
    </citation>
    <scope>NUCLEOTIDE SEQUENCE [LARGE SCALE GENOMIC DNA]</scope>
</reference>
<dbReference type="SUPFAM" id="SSF53098">
    <property type="entry name" value="Ribonuclease H-like"/>
    <property type="match status" value="1"/>
</dbReference>
<dbReference type="Pfam" id="PF00665">
    <property type="entry name" value="rve"/>
    <property type="match status" value="1"/>
</dbReference>
<dbReference type="Pfam" id="PF17917">
    <property type="entry name" value="RT_RNaseH"/>
    <property type="match status" value="1"/>
</dbReference>
<dbReference type="Pfam" id="PF14893">
    <property type="entry name" value="PNMA"/>
    <property type="match status" value="1"/>
</dbReference>
<feature type="compositionally biased region" description="Polar residues" evidence="9">
    <location>
        <begin position="709"/>
        <end position="724"/>
    </location>
</feature>
<dbReference type="GO" id="GO:0015074">
    <property type="term" value="P:DNA integration"/>
    <property type="evidence" value="ECO:0007669"/>
    <property type="project" value="InterPro"/>
</dbReference>
<dbReference type="PANTHER" id="PTHR37984">
    <property type="entry name" value="PROTEIN CBG26694"/>
    <property type="match status" value="1"/>
</dbReference>
<keyword evidence="3" id="KW-0540">Nuclease</keyword>
<evidence type="ECO:0000313" key="12">
    <source>
        <dbReference type="EMBL" id="KAK7921991.1"/>
    </source>
</evidence>
<dbReference type="SUPFAM" id="SSF57756">
    <property type="entry name" value="Retrovirus zinc finger-like domains"/>
    <property type="match status" value="1"/>
</dbReference>
<dbReference type="SUPFAM" id="SSF56672">
    <property type="entry name" value="DNA/RNA polymerases"/>
    <property type="match status" value="1"/>
</dbReference>
<evidence type="ECO:0000256" key="7">
    <source>
        <dbReference type="ARBA" id="ARBA00039658"/>
    </source>
</evidence>
<feature type="domain" description="CCHC-type" evidence="10">
    <location>
        <begin position="983"/>
        <end position="996"/>
    </location>
</feature>
<proteinExistence type="predicted"/>
<evidence type="ECO:0000256" key="5">
    <source>
        <dbReference type="ARBA" id="ARBA00022801"/>
    </source>
</evidence>
<evidence type="ECO:0000256" key="4">
    <source>
        <dbReference type="ARBA" id="ARBA00022759"/>
    </source>
</evidence>
<dbReference type="InterPro" id="IPR050951">
    <property type="entry name" value="Retrovirus_Pol_polyprotein"/>
</dbReference>
<keyword evidence="2" id="KW-0548">Nucleotidyltransferase</keyword>
<evidence type="ECO:0000256" key="2">
    <source>
        <dbReference type="ARBA" id="ARBA00022695"/>
    </source>
</evidence>
<keyword evidence="6" id="KW-0695">RNA-directed DNA polymerase</keyword>